<dbReference type="RefSeq" id="WP_065410648.1">
    <property type="nucleotide sequence ID" value="NZ_MAYT01000023.1"/>
</dbReference>
<name>A0A1B9ATJ1_9BACI</name>
<dbReference type="EMBL" id="MAYT01000023">
    <property type="protein sequence ID" value="OCA87202.1"/>
    <property type="molecule type" value="Genomic_DNA"/>
</dbReference>
<organism evidence="1 2">
    <name type="scientific">Pseudobacillus wudalianchiensis</name>
    <dbReference type="NCBI Taxonomy" id="1743143"/>
    <lineage>
        <taxon>Bacteria</taxon>
        <taxon>Bacillati</taxon>
        <taxon>Bacillota</taxon>
        <taxon>Bacilli</taxon>
        <taxon>Bacillales</taxon>
        <taxon>Bacillaceae</taxon>
        <taxon>Pseudobacillus</taxon>
    </lineage>
</organism>
<evidence type="ECO:0000313" key="1">
    <source>
        <dbReference type="EMBL" id="OCA87202.1"/>
    </source>
</evidence>
<dbReference type="Proteomes" id="UP000092578">
    <property type="component" value="Unassembled WGS sequence"/>
</dbReference>
<reference evidence="2" key="1">
    <citation type="submission" date="2016-05" db="EMBL/GenBank/DDBJ databases">
        <authorList>
            <person name="Liu B."/>
            <person name="Wang J."/>
            <person name="Zhu Y."/>
            <person name="Liu G."/>
            <person name="Chen Q."/>
            <person name="Chen Z."/>
            <person name="Lan J."/>
            <person name="Che J."/>
            <person name="Ge C."/>
            <person name="Shi H."/>
            <person name="Pan Z."/>
            <person name="Liu X."/>
        </authorList>
    </citation>
    <scope>NUCLEOTIDE SEQUENCE [LARGE SCALE GENOMIC DNA]</scope>
    <source>
        <strain evidence="2">FJAT-27215</strain>
    </source>
</reference>
<comment type="caution">
    <text evidence="1">The sequence shown here is derived from an EMBL/GenBank/DDBJ whole genome shotgun (WGS) entry which is preliminary data.</text>
</comment>
<evidence type="ECO:0000313" key="2">
    <source>
        <dbReference type="Proteomes" id="UP000092578"/>
    </source>
</evidence>
<sequence length="194" mass="22267">MNLIQTVNVEQIQSHVESIKEFQAFAKQLFLSVGEEAKRRLSFCFDGVEYKYQLARLPDVIARFEEEYGEAPIVGWVAMSFADQEPQRVHIGTLLNYGKWPLTYTVGFHLLEDEYQQVAEELRSLNWGKLIGCEPAYQYSKPNGEHMFNSSAVELNLASLTESKEKMVEMIVRYYEQAAPIAAKLRKKSCVVSE</sequence>
<dbReference type="AlphaFoldDB" id="A0A1B9ATJ1"/>
<proteinExistence type="predicted"/>
<gene>
    <name evidence="1" type="ORF">A8F95_08050</name>
</gene>
<protein>
    <submittedName>
        <fullName evidence="1">Uncharacterized protein</fullName>
    </submittedName>
</protein>
<keyword evidence="2" id="KW-1185">Reference proteome</keyword>
<accession>A0A1B9ATJ1</accession>